<accession>A0ABT1L4C9</accession>
<dbReference type="RefSeq" id="WP_258569143.1">
    <property type="nucleotide sequence ID" value="NZ_JAKUDN010000002.1"/>
</dbReference>
<protein>
    <submittedName>
        <fullName evidence="1">Uncharacterized protein</fullName>
    </submittedName>
</protein>
<dbReference type="Proteomes" id="UP001320768">
    <property type="component" value="Unassembled WGS sequence"/>
</dbReference>
<organism evidence="1 2">
    <name type="scientific">Candidatus Synchoanobacter obligatus</name>
    <dbReference type="NCBI Taxonomy" id="2919597"/>
    <lineage>
        <taxon>Bacteria</taxon>
        <taxon>Pseudomonadati</taxon>
        <taxon>Pseudomonadota</taxon>
        <taxon>Gammaproteobacteria</taxon>
        <taxon>Candidatus Comchoanobacterales</taxon>
        <taxon>Candidatus Comchoanobacteraceae</taxon>
        <taxon>Candidatus Synchoanobacter</taxon>
    </lineage>
</organism>
<evidence type="ECO:0000313" key="2">
    <source>
        <dbReference type="Proteomes" id="UP001320768"/>
    </source>
</evidence>
<evidence type="ECO:0000313" key="1">
    <source>
        <dbReference type="EMBL" id="MCP8352030.1"/>
    </source>
</evidence>
<comment type="caution">
    <text evidence="1">The sequence shown here is derived from an EMBL/GenBank/DDBJ whole genome shotgun (WGS) entry which is preliminary data.</text>
</comment>
<sequence>MASFRPVDAQRLYPGIQNISIKPEEDSIFSAWCVNNGIFDQRHIRLDKSRLFHKLCTKKKIDPTDIYKHIIQDDRGDLARQLLSCDMSERGINAFLDTRL</sequence>
<proteinExistence type="predicted"/>
<reference evidence="1 2" key="1">
    <citation type="journal article" date="2022" name="Nat. Microbiol.">
        <title>The microbiome of a bacterivorous marine choanoflagellate contains a resource-demanding obligate bacterial associate.</title>
        <authorList>
            <person name="Needham D.M."/>
            <person name="Poirier C."/>
            <person name="Bachy C."/>
            <person name="George E.E."/>
            <person name="Wilken S."/>
            <person name="Yung C.C.M."/>
            <person name="Limardo A.J."/>
            <person name="Morando M."/>
            <person name="Sudek L."/>
            <person name="Malmstrom R.R."/>
            <person name="Keeling P.J."/>
            <person name="Santoro A.E."/>
            <person name="Worden A.Z."/>
        </authorList>
    </citation>
    <scope>NUCLEOTIDE SEQUENCE [LARGE SCALE GENOMIC DNA]</scope>
    <source>
        <strain evidence="1 2">Comchoano-2</strain>
    </source>
</reference>
<name>A0ABT1L4C9_9GAMM</name>
<dbReference type="EMBL" id="JAKUDN010000002">
    <property type="protein sequence ID" value="MCP8352030.1"/>
    <property type="molecule type" value="Genomic_DNA"/>
</dbReference>
<keyword evidence="2" id="KW-1185">Reference proteome</keyword>
<gene>
    <name evidence="1" type="ORF">MKS91_01830</name>
</gene>